<reference evidence="1 2" key="1">
    <citation type="submission" date="2024-02" db="EMBL/GenBank/DDBJ databases">
        <authorList>
            <person name="Chen Y."/>
            <person name="Shah S."/>
            <person name="Dougan E. K."/>
            <person name="Thang M."/>
            <person name="Chan C."/>
        </authorList>
    </citation>
    <scope>NUCLEOTIDE SEQUENCE [LARGE SCALE GENOMIC DNA]</scope>
</reference>
<accession>A0ABP0H556</accession>
<evidence type="ECO:0000313" key="1">
    <source>
        <dbReference type="EMBL" id="CAK8985347.1"/>
    </source>
</evidence>
<dbReference type="InterPro" id="IPR011990">
    <property type="entry name" value="TPR-like_helical_dom_sf"/>
</dbReference>
<dbReference type="Proteomes" id="UP001642484">
    <property type="component" value="Unassembled WGS sequence"/>
</dbReference>
<gene>
    <name evidence="1" type="ORF">CCMP2556_LOCUS97</name>
</gene>
<comment type="caution">
    <text evidence="1">The sequence shown here is derived from an EMBL/GenBank/DDBJ whole genome shotgun (WGS) entry which is preliminary data.</text>
</comment>
<dbReference type="Gene3D" id="1.25.40.10">
    <property type="entry name" value="Tetratricopeptide repeat domain"/>
    <property type="match status" value="1"/>
</dbReference>
<evidence type="ECO:0008006" key="3">
    <source>
        <dbReference type="Google" id="ProtNLM"/>
    </source>
</evidence>
<proteinExistence type="predicted"/>
<keyword evidence="2" id="KW-1185">Reference proteome</keyword>
<evidence type="ECO:0000313" key="2">
    <source>
        <dbReference type="Proteomes" id="UP001642484"/>
    </source>
</evidence>
<protein>
    <recommendedName>
        <fullName evidence="3">Pentatricopeptide repeat-containing protein, chloroplastic</fullName>
    </recommendedName>
</protein>
<dbReference type="EMBL" id="CAXAMN010000001">
    <property type="protein sequence ID" value="CAK8985347.1"/>
    <property type="molecule type" value="Genomic_DNA"/>
</dbReference>
<name>A0ABP0H556_9DINO</name>
<organism evidence="1 2">
    <name type="scientific">Durusdinium trenchii</name>
    <dbReference type="NCBI Taxonomy" id="1381693"/>
    <lineage>
        <taxon>Eukaryota</taxon>
        <taxon>Sar</taxon>
        <taxon>Alveolata</taxon>
        <taxon>Dinophyceae</taxon>
        <taxon>Suessiales</taxon>
        <taxon>Symbiodiniaceae</taxon>
        <taxon>Durusdinium</taxon>
    </lineage>
</organism>
<sequence>MLQSMSGARFQRDVISYNGAASACERMAAVEETWEMALCLFQEANLLRVADPITSNSVLAACARAAAWPAALKLGCAAGDWGTIAANAVLRACASGLQWRRAPLLLVTLWGRANAVSLEAAVAAHHAAMQWSMALRCLTQTRVARTTSGAKAPGCTTGTWAGGLSDGSTPADAGLEPEDVLGRQINDFIKAMDRWNQRPRHGLAAKVHVQAPGGPRRPESPDWNPRKTPKLYAAVAKPGSNLEYPAENHYPMQAHPWPQAPLRTVSPCRVVGPVAGPQKWGG</sequence>